<organism evidence="1 2">
    <name type="scientific">Paraglomus brasilianum</name>
    <dbReference type="NCBI Taxonomy" id="144538"/>
    <lineage>
        <taxon>Eukaryota</taxon>
        <taxon>Fungi</taxon>
        <taxon>Fungi incertae sedis</taxon>
        <taxon>Mucoromycota</taxon>
        <taxon>Glomeromycotina</taxon>
        <taxon>Glomeromycetes</taxon>
        <taxon>Paraglomerales</taxon>
        <taxon>Paraglomeraceae</taxon>
        <taxon>Paraglomus</taxon>
    </lineage>
</organism>
<proteinExistence type="predicted"/>
<dbReference type="Proteomes" id="UP000789739">
    <property type="component" value="Unassembled WGS sequence"/>
</dbReference>
<comment type="caution">
    <text evidence="1">The sequence shown here is derived from an EMBL/GenBank/DDBJ whole genome shotgun (WGS) entry which is preliminary data.</text>
</comment>
<evidence type="ECO:0000313" key="2">
    <source>
        <dbReference type="Proteomes" id="UP000789739"/>
    </source>
</evidence>
<keyword evidence="2" id="KW-1185">Reference proteome</keyword>
<dbReference type="AlphaFoldDB" id="A0A9N9HCM2"/>
<dbReference type="OrthoDB" id="2427761at2759"/>
<feature type="non-terminal residue" evidence="1">
    <location>
        <position position="160"/>
    </location>
</feature>
<sequence>KSQQATSISKVESKLSPKSMIQKHFKGWKNSLDPQNFNLLTILKFCQGKDDFMFDKSTEHTFISKFVSHLAKTSDGDWRRAASLLDSAILKVRGNPSQHQEQLVHSQPPMTCIATFQYQKVILLSYLQWQANCEDVKLFWQTTESEQIDADIHLMGKKME</sequence>
<gene>
    <name evidence="1" type="ORF">PBRASI_LOCUS11012</name>
</gene>
<accession>A0A9N9HCM2</accession>
<reference evidence="1" key="1">
    <citation type="submission" date="2021-06" db="EMBL/GenBank/DDBJ databases">
        <authorList>
            <person name="Kallberg Y."/>
            <person name="Tangrot J."/>
            <person name="Rosling A."/>
        </authorList>
    </citation>
    <scope>NUCLEOTIDE SEQUENCE</scope>
    <source>
        <strain evidence="1">BR232B</strain>
    </source>
</reference>
<dbReference type="EMBL" id="CAJVPI010004115">
    <property type="protein sequence ID" value="CAG8665305.1"/>
    <property type="molecule type" value="Genomic_DNA"/>
</dbReference>
<name>A0A9N9HCM2_9GLOM</name>
<evidence type="ECO:0000313" key="1">
    <source>
        <dbReference type="EMBL" id="CAG8665305.1"/>
    </source>
</evidence>
<protein>
    <submittedName>
        <fullName evidence="1">8385_t:CDS:1</fullName>
    </submittedName>
</protein>